<evidence type="ECO:0000313" key="2">
    <source>
        <dbReference type="Proteomes" id="UP000663193"/>
    </source>
</evidence>
<dbReference type="Proteomes" id="UP000663193">
    <property type="component" value="Chromosome 12"/>
</dbReference>
<sequence length="91" mass="10131">MTRCPYIQRGSTKPVLTKIIVAMYGRYAREDEGTDAMGINHRQSNMKTVMRLPNGIMRKTPKPACPSKAVSLLAPKKSPVQALSVKRWGTD</sequence>
<gene>
    <name evidence="1" type="ORF">JI435_121890</name>
</gene>
<keyword evidence="2" id="KW-1185">Reference proteome</keyword>
<organism evidence="1 2">
    <name type="scientific">Phaeosphaeria nodorum (strain SN15 / ATCC MYA-4574 / FGSC 10173)</name>
    <name type="common">Glume blotch fungus</name>
    <name type="synonym">Parastagonospora nodorum</name>
    <dbReference type="NCBI Taxonomy" id="321614"/>
    <lineage>
        <taxon>Eukaryota</taxon>
        <taxon>Fungi</taxon>
        <taxon>Dikarya</taxon>
        <taxon>Ascomycota</taxon>
        <taxon>Pezizomycotina</taxon>
        <taxon>Dothideomycetes</taxon>
        <taxon>Pleosporomycetidae</taxon>
        <taxon>Pleosporales</taxon>
        <taxon>Pleosporineae</taxon>
        <taxon>Phaeosphaeriaceae</taxon>
        <taxon>Parastagonospora</taxon>
    </lineage>
</organism>
<proteinExistence type="predicted"/>
<dbReference type="VEuPathDB" id="FungiDB:JI435_121890"/>
<dbReference type="AlphaFoldDB" id="A0A7U2FA56"/>
<name>A0A7U2FA56_PHANO</name>
<accession>A0A7U2FA56</accession>
<protein>
    <submittedName>
        <fullName evidence="1">Uncharacterized protein</fullName>
    </submittedName>
</protein>
<evidence type="ECO:0000313" key="1">
    <source>
        <dbReference type="EMBL" id="QRD01545.1"/>
    </source>
</evidence>
<reference evidence="2" key="1">
    <citation type="journal article" date="2021" name="BMC Genomics">
        <title>Chromosome-level genome assembly and manually-curated proteome of model necrotroph Parastagonospora nodorum Sn15 reveals a genome-wide trove of candidate effector homologs, and redundancy of virulence-related functions within an accessory chromosome.</title>
        <authorList>
            <person name="Bertazzoni S."/>
            <person name="Jones D.A.B."/>
            <person name="Phan H.T."/>
            <person name="Tan K.-C."/>
            <person name="Hane J.K."/>
        </authorList>
    </citation>
    <scope>NUCLEOTIDE SEQUENCE [LARGE SCALE GENOMIC DNA]</scope>
    <source>
        <strain evidence="2">SN15 / ATCC MYA-4574 / FGSC 10173)</strain>
    </source>
</reference>
<dbReference type="EMBL" id="CP069034">
    <property type="protein sequence ID" value="QRD01545.1"/>
    <property type="molecule type" value="Genomic_DNA"/>
</dbReference>